<dbReference type="AlphaFoldDB" id="A0A4R3MKI9"/>
<proteinExistence type="predicted"/>
<dbReference type="GO" id="GO:0016042">
    <property type="term" value="P:lipid catabolic process"/>
    <property type="evidence" value="ECO:0007669"/>
    <property type="project" value="UniProtKB-UniRule"/>
</dbReference>
<feature type="active site" description="Proton acceptor" evidence="2">
    <location>
        <position position="282"/>
    </location>
</feature>
<feature type="active site" description="Nucleophile" evidence="2">
    <location>
        <position position="99"/>
    </location>
</feature>
<evidence type="ECO:0000259" key="4">
    <source>
        <dbReference type="PROSITE" id="PS51635"/>
    </source>
</evidence>
<sequence>MSYRVLIVLPFLLLTAGCAGVIDNAPINVALAEQPTLAREKDPSPRIDGDTAVALTFSGGGTRAAAFAHGAMKALAAVPLRDEPGKTLLDRVAFLSGVSGGSVAAAYYAYRGPAAVTDFRERFLLQNVEASLRTRVTPANLARAFEGGVNDRTGLPRWLDEHLLGGATFADLVDRGYAMLWVNASDIYNRNVFIFDQRTFSVLCSDLGRYPLSEAVAASAAVPIAFAPILIRNYADRCSWQEPAWVADVLGTRGGSAVLRAYAEALRRYRNVKLLPNVSLLDGGITDNLGVYGLTVARETASAPYQPMQPASAVRLRNMLFVVVDAGRGPEGDWPQRPSGPTGTEIAMAVADTLIDANTRNTFDAFNSAMEKWRQELVDYRCRLSSAEVQRLRGTLRGWNCRDLNFHVVRIGFDGAEPALRARLNAIKTAFVLPQDEVDLVIEAAGRLLASDPEYRRFLSRLD</sequence>
<dbReference type="InterPro" id="IPR002641">
    <property type="entry name" value="PNPLA_dom"/>
</dbReference>
<name>A0A4R3MKI9_9HYPH</name>
<dbReference type="PROSITE" id="PS51635">
    <property type="entry name" value="PNPLA"/>
    <property type="match status" value="1"/>
</dbReference>
<dbReference type="InterPro" id="IPR016035">
    <property type="entry name" value="Acyl_Trfase/lysoPLipase"/>
</dbReference>
<reference evidence="5 6" key="1">
    <citation type="submission" date="2019-03" db="EMBL/GenBank/DDBJ databases">
        <title>Genomic Encyclopedia of Type Strains, Phase IV (KMG-IV): sequencing the most valuable type-strain genomes for metagenomic binning, comparative biology and taxonomic classification.</title>
        <authorList>
            <person name="Goeker M."/>
        </authorList>
    </citation>
    <scope>NUCLEOTIDE SEQUENCE [LARGE SCALE GENOMIC DNA]</scope>
    <source>
        <strain evidence="5 6">DSM 19345</strain>
    </source>
</reference>
<evidence type="ECO:0000313" key="5">
    <source>
        <dbReference type="EMBL" id="TCT13228.1"/>
    </source>
</evidence>
<feature type="short sequence motif" description="GXSXG" evidence="2">
    <location>
        <begin position="97"/>
        <end position="101"/>
    </location>
</feature>
<feature type="chain" id="PRO_5020226132" evidence="3">
    <location>
        <begin position="22"/>
        <end position="463"/>
    </location>
</feature>
<gene>
    <name evidence="5" type="ORF">EDC22_10189</name>
</gene>
<dbReference type="Gene3D" id="3.40.1090.10">
    <property type="entry name" value="Cytosolic phospholipase A2 catalytic domain"/>
    <property type="match status" value="2"/>
</dbReference>
<evidence type="ECO:0000256" key="2">
    <source>
        <dbReference type="PROSITE-ProRule" id="PRU01161"/>
    </source>
</evidence>
<dbReference type="PROSITE" id="PS51257">
    <property type="entry name" value="PROKAR_LIPOPROTEIN"/>
    <property type="match status" value="1"/>
</dbReference>
<evidence type="ECO:0000256" key="1">
    <source>
        <dbReference type="ARBA" id="ARBA00023098"/>
    </source>
</evidence>
<dbReference type="Pfam" id="PF01734">
    <property type="entry name" value="Patatin"/>
    <property type="match status" value="1"/>
</dbReference>
<keyword evidence="6" id="KW-1185">Reference proteome</keyword>
<feature type="short sequence motif" description="DGA/G" evidence="2">
    <location>
        <begin position="282"/>
        <end position="284"/>
    </location>
</feature>
<comment type="caution">
    <text evidence="5">The sequence shown here is derived from an EMBL/GenBank/DDBJ whole genome shotgun (WGS) entry which is preliminary data.</text>
</comment>
<keyword evidence="1 2" id="KW-0443">Lipid metabolism</keyword>
<dbReference type="GO" id="GO:0016787">
    <property type="term" value="F:hydrolase activity"/>
    <property type="evidence" value="ECO:0007669"/>
    <property type="project" value="UniProtKB-UniRule"/>
</dbReference>
<accession>A0A4R3MKI9</accession>
<keyword evidence="3" id="KW-0732">Signal</keyword>
<evidence type="ECO:0000256" key="3">
    <source>
        <dbReference type="SAM" id="SignalP"/>
    </source>
</evidence>
<feature type="domain" description="PNPLA" evidence="4">
    <location>
        <begin position="55"/>
        <end position="295"/>
    </location>
</feature>
<dbReference type="RefSeq" id="WP_132804635.1">
    <property type="nucleotide sequence ID" value="NZ_SMAK01000001.1"/>
</dbReference>
<dbReference type="SUPFAM" id="SSF52151">
    <property type="entry name" value="FabD/lysophospholipase-like"/>
    <property type="match status" value="1"/>
</dbReference>
<evidence type="ECO:0000313" key="6">
    <source>
        <dbReference type="Proteomes" id="UP000295678"/>
    </source>
</evidence>
<organism evidence="5 6">
    <name type="scientific">Tepidamorphus gemmatus</name>
    <dbReference type="NCBI Taxonomy" id="747076"/>
    <lineage>
        <taxon>Bacteria</taxon>
        <taxon>Pseudomonadati</taxon>
        <taxon>Pseudomonadota</taxon>
        <taxon>Alphaproteobacteria</taxon>
        <taxon>Hyphomicrobiales</taxon>
        <taxon>Tepidamorphaceae</taxon>
        <taxon>Tepidamorphus</taxon>
    </lineage>
</organism>
<keyword evidence="2" id="KW-0442">Lipid degradation</keyword>
<protein>
    <submittedName>
        <fullName evidence="5">NTE family protein</fullName>
    </submittedName>
</protein>
<dbReference type="Proteomes" id="UP000295678">
    <property type="component" value="Unassembled WGS sequence"/>
</dbReference>
<dbReference type="OrthoDB" id="9790176at2"/>
<comment type="caution">
    <text evidence="2">Lacks conserved residue(s) required for the propagation of feature annotation.</text>
</comment>
<feature type="signal peptide" evidence="3">
    <location>
        <begin position="1"/>
        <end position="21"/>
    </location>
</feature>
<dbReference type="EMBL" id="SMAK01000001">
    <property type="protein sequence ID" value="TCT13228.1"/>
    <property type="molecule type" value="Genomic_DNA"/>
</dbReference>
<keyword evidence="2" id="KW-0378">Hydrolase</keyword>